<protein>
    <recommendedName>
        <fullName evidence="2">PH domain-containing protein</fullName>
    </recommendedName>
</protein>
<dbReference type="InterPro" id="IPR058155">
    <property type="entry name" value="Skg3/CAF120-like_PH"/>
</dbReference>
<dbReference type="PROSITE" id="PS50003">
    <property type="entry name" value="PH_DOMAIN"/>
    <property type="match status" value="2"/>
</dbReference>
<feature type="compositionally biased region" description="Polar residues" evidence="1">
    <location>
        <begin position="437"/>
        <end position="454"/>
    </location>
</feature>
<dbReference type="EMBL" id="JASJQH010000147">
    <property type="protein sequence ID" value="KAK9766536.1"/>
    <property type="molecule type" value="Genomic_DNA"/>
</dbReference>
<keyword evidence="4" id="KW-1185">Reference proteome</keyword>
<feature type="compositionally biased region" description="Acidic residues" evidence="1">
    <location>
        <begin position="414"/>
        <end position="434"/>
    </location>
</feature>
<feature type="compositionally biased region" description="Acidic residues" evidence="1">
    <location>
        <begin position="1072"/>
        <end position="1085"/>
    </location>
</feature>
<feature type="compositionally biased region" description="Low complexity" evidence="1">
    <location>
        <begin position="1011"/>
        <end position="1029"/>
    </location>
</feature>
<accession>A0ABR2WYJ1</accession>
<dbReference type="Proteomes" id="UP001479436">
    <property type="component" value="Unassembled WGS sequence"/>
</dbReference>
<evidence type="ECO:0000256" key="1">
    <source>
        <dbReference type="SAM" id="MobiDB-lite"/>
    </source>
</evidence>
<feature type="domain" description="PH" evidence="2">
    <location>
        <begin position="60"/>
        <end position="175"/>
    </location>
</feature>
<proteinExistence type="predicted"/>
<feature type="domain" description="PH" evidence="2">
    <location>
        <begin position="202"/>
        <end position="317"/>
    </location>
</feature>
<feature type="compositionally biased region" description="Basic and acidic residues" evidence="1">
    <location>
        <begin position="490"/>
        <end position="501"/>
    </location>
</feature>
<dbReference type="CDD" id="cd00821">
    <property type="entry name" value="PH"/>
    <property type="match status" value="1"/>
</dbReference>
<comment type="caution">
    <text evidence="3">The sequence shown here is derived from an EMBL/GenBank/DDBJ whole genome shotgun (WGS) entry which is preliminary data.</text>
</comment>
<dbReference type="Pfam" id="PF00169">
    <property type="entry name" value="PH"/>
    <property type="match status" value="1"/>
</dbReference>
<name>A0ABR2WYJ1_9FUNG</name>
<feature type="region of interest" description="Disordered" evidence="1">
    <location>
        <begin position="595"/>
        <end position="667"/>
    </location>
</feature>
<dbReference type="InterPro" id="IPR011993">
    <property type="entry name" value="PH-like_dom_sf"/>
</dbReference>
<evidence type="ECO:0000313" key="3">
    <source>
        <dbReference type="EMBL" id="KAK9766536.1"/>
    </source>
</evidence>
<sequence>MISAPTTNTNFQNNIIVPAQNPSMNSGKVPMQNEESIPPEYQIPEDVLSVLPYYDGFTTKFYMYGFLNKKNESTPDGKLFKMRDWTRWYVELCGPVLIFWRATPEYTMENVERLKSLIAPNFLNVSDCIVNTCQNQDDRQFVFSLNTSGANRFYMEAGDSKELNDWVCAIRLSSYEMAKLHEMYTYVILTRSDFSHLFSTYHSFTEGYLQIKYAGASQWRRCWAVLDNEHVTPQGPQIQFFEDPHAGSLFNLSQVTQAYSVYPERPELSDVSGIFKVEGTVDISLDYNAIRPEFIIMSAESPEDMARWVVAIFDAYKLFGRPEQLHIPPAPTDTHSLYLQVSQVNHLDMSRNDSVDCKHLFEKILVGEGEPLHEQMMDMHIENVPKVTRTKSSVSFAASTKKNGKKPKAILPSDSEESEEEEVIEESESDDEELFVSKTSVPQPQEKTIVNTVSEPADLKVPTPSNGNLAPKALKAKKQLASDSEEASDTESHQSDEHSSPEEPLSLAVKPSEPEPVPEPESVATASVPKARKLKAKAVLPSDSEESEEDEDDDDDHPVFAGDNKPLQTQQHPVIAFTGPESDMSREVYNDPRFANSANQFQRPPSAIDPRSMSHNVGNPYAQDVGRRDQMGRQFSNSTIQSEYDPRYAGWEGPHGSSVYSRDPNMEAEERWRREEMERRRYDMGPPSPTMHSMYGAEDEMPIGGFNPMDRRQMEQQRLTAMRGNSMYAYGPQGNPGMGMPMNMPMNNGPGYYGGSTYMDDSGFDYQDPAFGYSPYQSRMEPMGLLAAHDAARMSRFEQPRHGPLIQVDKKKVTHQVGLIGAIAAREQYKAIHKYTNANSGSAMLELAREREEALEREKERMLMEQRQQIYYQEELRRRMGAATSDRGYMYPTFNGAPSMSGMMRPGSNVYIPEGSDEEDNQTLASALPGQRYSSPHAPQQTQSFYGAQGGQQHLSISPQYPSRLSAPLSNDTSPLGPGGRHSYMDAGSFPPASPRPNQSVSPGYPANQRPASSFASTTSSSNVSPASSRYNIESIATGPQNSFAPPRLPEISSQPLGMSSLSSAIGASASDDVDPSGSESEEEDLPKSSSQVADKFEEFIDDKVEMKPYSFVDSQQLYDSYLSWCRVKRLPPNAQAGPGQMEALMIENGFTKKKKKDASPDEEPEQWYNITIV</sequence>
<feature type="region of interest" description="Disordered" evidence="1">
    <location>
        <begin position="1153"/>
        <end position="1174"/>
    </location>
</feature>
<gene>
    <name evidence="3" type="ORF">K7432_004328</name>
</gene>
<feature type="compositionally biased region" description="Polar residues" evidence="1">
    <location>
        <begin position="932"/>
        <end position="974"/>
    </location>
</feature>
<reference evidence="3 4" key="1">
    <citation type="submission" date="2023-04" db="EMBL/GenBank/DDBJ databases">
        <title>Genome of Basidiobolus ranarum AG-B5.</title>
        <authorList>
            <person name="Stajich J.E."/>
            <person name="Carter-House D."/>
            <person name="Gryganskyi A."/>
        </authorList>
    </citation>
    <scope>NUCLEOTIDE SEQUENCE [LARGE SCALE GENOMIC DNA]</scope>
    <source>
        <strain evidence="3 4">AG-B5</strain>
    </source>
</reference>
<feature type="compositionally biased region" description="Polar residues" evidence="1">
    <location>
        <begin position="633"/>
        <end position="642"/>
    </location>
</feature>
<evidence type="ECO:0000259" key="2">
    <source>
        <dbReference type="PROSITE" id="PS50003"/>
    </source>
</evidence>
<dbReference type="SUPFAM" id="SSF50729">
    <property type="entry name" value="PH domain-like"/>
    <property type="match status" value="2"/>
</dbReference>
<dbReference type="Gene3D" id="2.30.29.30">
    <property type="entry name" value="Pleckstrin-homology domain (PH domain)/Phosphotyrosine-binding domain (PTB)"/>
    <property type="match status" value="2"/>
</dbReference>
<feature type="region of interest" description="Disordered" evidence="1">
    <location>
        <begin position="396"/>
        <end position="573"/>
    </location>
</feature>
<feature type="compositionally biased region" description="Low complexity" evidence="1">
    <location>
        <begin position="1053"/>
        <end position="1071"/>
    </location>
</feature>
<feature type="compositionally biased region" description="Acidic residues" evidence="1">
    <location>
        <begin position="543"/>
        <end position="556"/>
    </location>
</feature>
<dbReference type="SMART" id="SM00233">
    <property type="entry name" value="PH"/>
    <property type="match status" value="2"/>
</dbReference>
<organism evidence="3 4">
    <name type="scientific">Basidiobolus ranarum</name>
    <dbReference type="NCBI Taxonomy" id="34480"/>
    <lineage>
        <taxon>Eukaryota</taxon>
        <taxon>Fungi</taxon>
        <taxon>Fungi incertae sedis</taxon>
        <taxon>Zoopagomycota</taxon>
        <taxon>Entomophthoromycotina</taxon>
        <taxon>Basidiobolomycetes</taxon>
        <taxon>Basidiobolales</taxon>
        <taxon>Basidiobolaceae</taxon>
        <taxon>Basidiobolus</taxon>
    </lineage>
</organism>
<feature type="region of interest" description="Disordered" evidence="1">
    <location>
        <begin position="903"/>
        <end position="922"/>
    </location>
</feature>
<dbReference type="Pfam" id="PF25381">
    <property type="entry name" value="PH_26"/>
    <property type="match status" value="1"/>
</dbReference>
<evidence type="ECO:0000313" key="4">
    <source>
        <dbReference type="Proteomes" id="UP001479436"/>
    </source>
</evidence>
<feature type="region of interest" description="Disordered" evidence="1">
    <location>
        <begin position="929"/>
        <end position="1093"/>
    </location>
</feature>
<dbReference type="InterPro" id="IPR001849">
    <property type="entry name" value="PH_domain"/>
</dbReference>